<dbReference type="AlphaFoldDB" id="A0A239I780"/>
<dbReference type="SUPFAM" id="SSF110849">
    <property type="entry name" value="ParB/Sulfiredoxin"/>
    <property type="match status" value="1"/>
</dbReference>
<dbReference type="GO" id="GO:0007059">
    <property type="term" value="P:chromosome segregation"/>
    <property type="evidence" value="ECO:0007669"/>
    <property type="project" value="TreeGrafter"/>
</dbReference>
<name>A0A239I780_9SPHN</name>
<dbReference type="OrthoDB" id="9813122at2"/>
<dbReference type="PANTHER" id="PTHR33375:SF7">
    <property type="entry name" value="CHROMOSOME 2-PARTITIONING PROTEIN PARB-RELATED"/>
    <property type="match status" value="1"/>
</dbReference>
<feature type="domain" description="ParB-like N-terminal" evidence="2">
    <location>
        <begin position="4"/>
        <end position="112"/>
    </location>
</feature>
<accession>A0A239I780</accession>
<dbReference type="Gene3D" id="1.10.10.2830">
    <property type="match status" value="1"/>
</dbReference>
<dbReference type="InterPro" id="IPR003115">
    <property type="entry name" value="ParB_N"/>
</dbReference>
<dbReference type="InterPro" id="IPR036086">
    <property type="entry name" value="ParB/Sulfiredoxin_sf"/>
</dbReference>
<feature type="region of interest" description="Disordered" evidence="1">
    <location>
        <begin position="321"/>
        <end position="345"/>
    </location>
</feature>
<keyword evidence="4" id="KW-1185">Reference proteome</keyword>
<dbReference type="InterPro" id="IPR050336">
    <property type="entry name" value="Chromosome_partition/occlusion"/>
</dbReference>
<proteinExistence type="predicted"/>
<dbReference type="PANTHER" id="PTHR33375">
    <property type="entry name" value="CHROMOSOME-PARTITIONING PROTEIN PARB-RELATED"/>
    <property type="match status" value="1"/>
</dbReference>
<feature type="region of interest" description="Disordered" evidence="1">
    <location>
        <begin position="583"/>
        <end position="604"/>
    </location>
</feature>
<gene>
    <name evidence="3" type="ORF">SAMN06295912_12130</name>
</gene>
<dbReference type="GO" id="GO:0005694">
    <property type="term" value="C:chromosome"/>
    <property type="evidence" value="ECO:0007669"/>
    <property type="project" value="TreeGrafter"/>
</dbReference>
<evidence type="ECO:0000259" key="2">
    <source>
        <dbReference type="SMART" id="SM00470"/>
    </source>
</evidence>
<protein>
    <submittedName>
        <fullName evidence="3">Chromosome partitioning protein, ParB family</fullName>
    </submittedName>
</protein>
<sequence>MKLEYIPLDKLCVSLANMRHGRKAPDVADILPTIRKRGVLQTLVVRPLRDADADDAAARFEILAGRRRFHAAGIIAAEQQADGATEAYALPCAIIDERDHAAAIEASLIENLARLDPNEVTQWESFTRLVKAGEKPDDIAATFGLPGITVRRILALGNLLPRIRALHAAEAIDRATVRHLTMASKNQQRAWLALHDDPDTYCPTGHQLKAWLFGGQSIPVRHALFDVNLSACETVADLFGEDRYFIDAESFWVAQNQAIEERRAAYLDQGWADVVVIGPNQHFQCWEHEKAPKRKGGRVYMDVRSTGEVICHEGYVTHAEARRKNAADAEPATSRKPPRPELSGPMQSYVDLHRHAAVRARLLDHGQIALRLMIAHAIAGSPLWNVRADPQATRNEAIRDSVAQSPAEATIAERRCAILHLLGLPPDEAVIGRWGDEPDIPRLFARLLELPDPAIMEVTAFVMAESLSAGSDALEAVGSRLEVEMHAVWQTDDCLLDLVRDRAILLEMLAEIAGEPVARANGDAKAKALRCIIRDCLAGTHGREKVEGWVPRWMRFPPSAYTARGGVASVAAHARIQSSLVEDLQQISADPREPSSDDAPQPAD</sequence>
<evidence type="ECO:0000256" key="1">
    <source>
        <dbReference type="SAM" id="MobiDB-lite"/>
    </source>
</evidence>
<evidence type="ECO:0000313" key="4">
    <source>
        <dbReference type="Proteomes" id="UP000198281"/>
    </source>
</evidence>
<organism evidence="3 4">
    <name type="scientific">Edaphosphingomonas laterariae</name>
    <dbReference type="NCBI Taxonomy" id="861865"/>
    <lineage>
        <taxon>Bacteria</taxon>
        <taxon>Pseudomonadati</taxon>
        <taxon>Pseudomonadota</taxon>
        <taxon>Alphaproteobacteria</taxon>
        <taxon>Sphingomonadales</taxon>
        <taxon>Rhizorhabdaceae</taxon>
        <taxon>Edaphosphingomonas</taxon>
    </lineage>
</organism>
<reference evidence="4" key="1">
    <citation type="submission" date="2017-06" db="EMBL/GenBank/DDBJ databases">
        <authorList>
            <person name="Varghese N."/>
            <person name="Submissions S."/>
        </authorList>
    </citation>
    <scope>NUCLEOTIDE SEQUENCE [LARGE SCALE GENOMIC DNA]</scope>
    <source>
        <strain evidence="4">LNB2</strain>
    </source>
</reference>
<dbReference type="EMBL" id="FZOS01000021">
    <property type="protein sequence ID" value="SNS88184.1"/>
    <property type="molecule type" value="Genomic_DNA"/>
</dbReference>
<dbReference type="Pfam" id="PF02195">
    <property type="entry name" value="ParB_N"/>
    <property type="match status" value="1"/>
</dbReference>
<dbReference type="SUPFAM" id="SSF109709">
    <property type="entry name" value="KorB DNA-binding domain-like"/>
    <property type="match status" value="1"/>
</dbReference>
<dbReference type="Proteomes" id="UP000198281">
    <property type="component" value="Unassembled WGS sequence"/>
</dbReference>
<dbReference type="SMART" id="SM00470">
    <property type="entry name" value="ParB"/>
    <property type="match status" value="1"/>
</dbReference>
<dbReference type="Gene3D" id="3.90.1530.30">
    <property type="match status" value="1"/>
</dbReference>
<evidence type="ECO:0000313" key="3">
    <source>
        <dbReference type="EMBL" id="SNS88184.1"/>
    </source>
</evidence>